<evidence type="ECO:0000313" key="3">
    <source>
        <dbReference type="Proteomes" id="UP001208570"/>
    </source>
</evidence>
<organism evidence="2 3">
    <name type="scientific">Paralvinella palmiformis</name>
    <dbReference type="NCBI Taxonomy" id="53620"/>
    <lineage>
        <taxon>Eukaryota</taxon>
        <taxon>Metazoa</taxon>
        <taxon>Spiralia</taxon>
        <taxon>Lophotrochozoa</taxon>
        <taxon>Annelida</taxon>
        <taxon>Polychaeta</taxon>
        <taxon>Sedentaria</taxon>
        <taxon>Canalipalpata</taxon>
        <taxon>Terebellida</taxon>
        <taxon>Terebelliformia</taxon>
        <taxon>Alvinellidae</taxon>
        <taxon>Paralvinella</taxon>
    </lineage>
</organism>
<dbReference type="InterPro" id="IPR039471">
    <property type="entry name" value="CXorf65-like"/>
</dbReference>
<comment type="caution">
    <text evidence="2">The sequence shown here is derived from an EMBL/GenBank/DDBJ whole genome shotgun (WGS) entry which is preliminary data.</text>
</comment>
<dbReference type="Pfam" id="PF15874">
    <property type="entry name" value="Il2rg"/>
    <property type="match status" value="1"/>
</dbReference>
<proteinExistence type="predicted"/>
<name>A0AAD9J144_9ANNE</name>
<sequence length="154" mass="17105">MFVTVKFGEQEETIFNPQCKCVTLLSTIKQRCCDDDVEVDLSDENGNVKNLRESPNRYADEILADRENLVLLKVDRTDSGDCQFTPLLNDKGFLTETFLAQLATGSGVETPSGRRTKNTNKRNKQKSENKDVSTGKAAKAASNNAPPKSKSRMK</sequence>
<dbReference type="PANTHER" id="PTHR33887:SF5">
    <property type="entry name" value="PB1 DOMAIN-CONTAINING PROTEIN"/>
    <property type="match status" value="1"/>
</dbReference>
<dbReference type="EMBL" id="JAODUP010000818">
    <property type="protein sequence ID" value="KAK2143720.1"/>
    <property type="molecule type" value="Genomic_DNA"/>
</dbReference>
<keyword evidence="3" id="KW-1185">Reference proteome</keyword>
<protein>
    <submittedName>
        <fullName evidence="2">Uncharacterized protein</fullName>
    </submittedName>
</protein>
<dbReference type="AlphaFoldDB" id="A0AAD9J144"/>
<dbReference type="PANTHER" id="PTHR33887">
    <property type="entry name" value="PB1 DOMAIN-CONTAINING PROTEIN"/>
    <property type="match status" value="1"/>
</dbReference>
<feature type="compositionally biased region" description="Basic residues" evidence="1">
    <location>
        <begin position="114"/>
        <end position="124"/>
    </location>
</feature>
<accession>A0AAD9J144</accession>
<dbReference type="Proteomes" id="UP001208570">
    <property type="component" value="Unassembled WGS sequence"/>
</dbReference>
<feature type="compositionally biased region" description="Low complexity" evidence="1">
    <location>
        <begin position="136"/>
        <end position="148"/>
    </location>
</feature>
<evidence type="ECO:0000256" key="1">
    <source>
        <dbReference type="SAM" id="MobiDB-lite"/>
    </source>
</evidence>
<feature type="region of interest" description="Disordered" evidence="1">
    <location>
        <begin position="104"/>
        <end position="154"/>
    </location>
</feature>
<reference evidence="2" key="1">
    <citation type="journal article" date="2023" name="Mol. Biol. Evol.">
        <title>Third-Generation Sequencing Reveals the Adaptive Role of the Epigenome in Three Deep-Sea Polychaetes.</title>
        <authorList>
            <person name="Perez M."/>
            <person name="Aroh O."/>
            <person name="Sun Y."/>
            <person name="Lan Y."/>
            <person name="Juniper S.K."/>
            <person name="Young C.R."/>
            <person name="Angers B."/>
            <person name="Qian P.Y."/>
        </authorList>
    </citation>
    <scope>NUCLEOTIDE SEQUENCE</scope>
    <source>
        <strain evidence="2">P08H-3</strain>
    </source>
</reference>
<evidence type="ECO:0000313" key="2">
    <source>
        <dbReference type="EMBL" id="KAK2143720.1"/>
    </source>
</evidence>
<gene>
    <name evidence="2" type="ORF">LSH36_818g00011</name>
</gene>